<evidence type="ECO:0000256" key="3">
    <source>
        <dbReference type="ARBA" id="ARBA00022692"/>
    </source>
</evidence>
<dbReference type="InterPro" id="IPR050638">
    <property type="entry name" value="AA-Vitamin_Transporters"/>
</dbReference>
<dbReference type="OrthoDB" id="9784288at2"/>
<dbReference type="EMBL" id="LSNE01000010">
    <property type="protein sequence ID" value="KXI27577.1"/>
    <property type="molecule type" value="Genomic_DNA"/>
</dbReference>
<feature type="transmembrane region" description="Helical" evidence="6">
    <location>
        <begin position="258"/>
        <end position="282"/>
    </location>
</feature>
<feature type="transmembrane region" description="Helical" evidence="6">
    <location>
        <begin position="88"/>
        <end position="112"/>
    </location>
</feature>
<keyword evidence="4 6" id="KW-1133">Transmembrane helix</keyword>
<feature type="transmembrane region" description="Helical" evidence="6">
    <location>
        <begin position="201"/>
        <end position="221"/>
    </location>
</feature>
<reference evidence="9" key="1">
    <citation type="submission" date="2016-02" db="EMBL/GenBank/DDBJ databases">
        <authorList>
            <person name="Schultz-Johansen M."/>
            <person name="Glaring M.A."/>
            <person name="Bech P.K."/>
            <person name="Stougaard P."/>
        </authorList>
    </citation>
    <scope>NUCLEOTIDE SEQUENCE [LARGE SCALE GENOMIC DNA]</scope>
    <source>
        <strain evidence="9">S66</strain>
    </source>
</reference>
<evidence type="ECO:0000256" key="6">
    <source>
        <dbReference type="SAM" id="Phobius"/>
    </source>
</evidence>
<dbReference type="PANTHER" id="PTHR32322:SF2">
    <property type="entry name" value="EAMA DOMAIN-CONTAINING PROTEIN"/>
    <property type="match status" value="1"/>
</dbReference>
<keyword evidence="5 6" id="KW-0472">Membrane</keyword>
<feature type="transmembrane region" description="Helical" evidence="6">
    <location>
        <begin position="233"/>
        <end position="251"/>
    </location>
</feature>
<feature type="transmembrane region" description="Helical" evidence="6">
    <location>
        <begin position="288"/>
        <end position="308"/>
    </location>
</feature>
<evidence type="ECO:0000313" key="8">
    <source>
        <dbReference type="EMBL" id="KXI27577.1"/>
    </source>
</evidence>
<dbReference type="PANTHER" id="PTHR32322">
    <property type="entry name" value="INNER MEMBRANE TRANSPORTER"/>
    <property type="match status" value="1"/>
</dbReference>
<dbReference type="RefSeq" id="WP_082768999.1">
    <property type="nucleotide sequence ID" value="NZ_LSNE01000010.1"/>
</dbReference>
<feature type="transmembrane region" description="Helical" evidence="6">
    <location>
        <begin position="57"/>
        <end position="76"/>
    </location>
</feature>
<feature type="transmembrane region" description="Helical" evidence="6">
    <location>
        <begin position="30"/>
        <end position="51"/>
    </location>
</feature>
<organism evidence="8 9">
    <name type="scientific">Paraglaciecola hydrolytica</name>
    <dbReference type="NCBI Taxonomy" id="1799789"/>
    <lineage>
        <taxon>Bacteria</taxon>
        <taxon>Pseudomonadati</taxon>
        <taxon>Pseudomonadota</taxon>
        <taxon>Gammaproteobacteria</taxon>
        <taxon>Alteromonadales</taxon>
        <taxon>Alteromonadaceae</taxon>
        <taxon>Paraglaciecola</taxon>
    </lineage>
</organism>
<dbReference type="InterPro" id="IPR037185">
    <property type="entry name" value="EmrE-like"/>
</dbReference>
<protein>
    <recommendedName>
        <fullName evidence="7">EamA domain-containing protein</fullName>
    </recommendedName>
</protein>
<name>A0A148KMQ7_9ALTE</name>
<evidence type="ECO:0000256" key="5">
    <source>
        <dbReference type="ARBA" id="ARBA00023136"/>
    </source>
</evidence>
<sequence length="317" mass="34787">MHNWYQSFLIPTFQHFQQFSQGWSEQTKGLVLGVLAVMLFSFTLPLSHYVTQSLDPWFVGMGRTAFGGVLAAAILWKKQAPLPNRQQIKWLLLSSLGITLGFPVCISLAMSLTESSRGIIVIGVLPLATAVIGAVLAKERMPKAFWLFALAGAGLVFGFTASQQSSGPQWADLLLLLAVLSAGFGYATGGKLSKELPGWQVISWTLVLVMPFFWVPTAMLFPTESAQIELGVWLAFAYLIIISQLLGFFLWNSAMGLGGIALVSQTQLLQIFFSLLIADILFGEQLNAWTWLFAILIITVVAMGNKSVRLARQRLKA</sequence>
<gene>
    <name evidence="8" type="ORF">AX660_01080</name>
</gene>
<dbReference type="Pfam" id="PF00892">
    <property type="entry name" value="EamA"/>
    <property type="match status" value="2"/>
</dbReference>
<accession>A0A148KMQ7</accession>
<dbReference type="InterPro" id="IPR000620">
    <property type="entry name" value="EamA_dom"/>
</dbReference>
<feature type="transmembrane region" description="Helical" evidence="6">
    <location>
        <begin position="144"/>
        <end position="161"/>
    </location>
</feature>
<dbReference type="AlphaFoldDB" id="A0A148KMQ7"/>
<comment type="caution">
    <text evidence="8">The sequence shown here is derived from an EMBL/GenBank/DDBJ whole genome shotgun (WGS) entry which is preliminary data.</text>
</comment>
<feature type="domain" description="EamA" evidence="7">
    <location>
        <begin position="28"/>
        <end position="152"/>
    </location>
</feature>
<dbReference type="GO" id="GO:0016020">
    <property type="term" value="C:membrane"/>
    <property type="evidence" value="ECO:0007669"/>
    <property type="project" value="UniProtKB-SubCell"/>
</dbReference>
<proteinExistence type="inferred from homology"/>
<feature type="domain" description="EamA" evidence="7">
    <location>
        <begin position="170"/>
        <end position="302"/>
    </location>
</feature>
<feature type="transmembrane region" description="Helical" evidence="6">
    <location>
        <begin position="118"/>
        <end position="137"/>
    </location>
</feature>
<evidence type="ECO:0000259" key="7">
    <source>
        <dbReference type="Pfam" id="PF00892"/>
    </source>
</evidence>
<evidence type="ECO:0000256" key="4">
    <source>
        <dbReference type="ARBA" id="ARBA00022989"/>
    </source>
</evidence>
<evidence type="ECO:0000256" key="2">
    <source>
        <dbReference type="ARBA" id="ARBA00007362"/>
    </source>
</evidence>
<feature type="transmembrane region" description="Helical" evidence="6">
    <location>
        <begin position="173"/>
        <end position="189"/>
    </location>
</feature>
<evidence type="ECO:0000313" key="9">
    <source>
        <dbReference type="Proteomes" id="UP000070299"/>
    </source>
</evidence>
<keyword evidence="9" id="KW-1185">Reference proteome</keyword>
<dbReference type="SUPFAM" id="SSF103481">
    <property type="entry name" value="Multidrug resistance efflux transporter EmrE"/>
    <property type="match status" value="2"/>
</dbReference>
<comment type="similarity">
    <text evidence="2">Belongs to the EamA transporter family.</text>
</comment>
<dbReference type="Proteomes" id="UP000070299">
    <property type="component" value="Unassembled WGS sequence"/>
</dbReference>
<keyword evidence="3 6" id="KW-0812">Transmembrane</keyword>
<comment type="subcellular location">
    <subcellularLocation>
        <location evidence="1">Membrane</location>
        <topology evidence="1">Multi-pass membrane protein</topology>
    </subcellularLocation>
</comment>
<evidence type="ECO:0000256" key="1">
    <source>
        <dbReference type="ARBA" id="ARBA00004141"/>
    </source>
</evidence>